<sequence>SWPSAPPYFLVLQQLILHKSGCHWVVFDVTTMIVPFSRGSSGGLVVVFAVGVLAFGSVCLFTIVSAGGCWLLVMEQFNLVVF</sequence>
<evidence type="ECO:0000256" key="1">
    <source>
        <dbReference type="SAM" id="Phobius"/>
    </source>
</evidence>
<feature type="non-terminal residue" evidence="2">
    <location>
        <position position="1"/>
    </location>
</feature>
<gene>
    <name evidence="2" type="ORF">L195_g044901</name>
</gene>
<keyword evidence="1" id="KW-0472">Membrane</keyword>
<proteinExistence type="predicted"/>
<reference evidence="2 3" key="1">
    <citation type="journal article" date="2014" name="Am. J. Bot.">
        <title>Genome assembly and annotation for red clover (Trifolium pratense; Fabaceae).</title>
        <authorList>
            <person name="Istvanek J."/>
            <person name="Jaros M."/>
            <person name="Krenek A."/>
            <person name="Repkova J."/>
        </authorList>
    </citation>
    <scope>NUCLEOTIDE SEQUENCE [LARGE SCALE GENOMIC DNA]</scope>
    <source>
        <strain evidence="3">cv. Tatra</strain>
        <tissue evidence="2">Young leaves</tissue>
    </source>
</reference>
<dbReference type="AlphaFoldDB" id="A0A2K3MDD2"/>
<evidence type="ECO:0000313" key="2">
    <source>
        <dbReference type="EMBL" id="PNX88787.1"/>
    </source>
</evidence>
<reference evidence="2 3" key="2">
    <citation type="journal article" date="2017" name="Front. Plant Sci.">
        <title>Gene Classification and Mining of Molecular Markers Useful in Red Clover (Trifolium pratense) Breeding.</title>
        <authorList>
            <person name="Istvanek J."/>
            <person name="Dluhosova J."/>
            <person name="Dluhos P."/>
            <person name="Patkova L."/>
            <person name="Nedelnik J."/>
            <person name="Repkova J."/>
        </authorList>
    </citation>
    <scope>NUCLEOTIDE SEQUENCE [LARGE SCALE GENOMIC DNA]</scope>
    <source>
        <strain evidence="3">cv. Tatra</strain>
        <tissue evidence="2">Young leaves</tissue>
    </source>
</reference>
<organism evidence="2 3">
    <name type="scientific">Trifolium pratense</name>
    <name type="common">Red clover</name>
    <dbReference type="NCBI Taxonomy" id="57577"/>
    <lineage>
        <taxon>Eukaryota</taxon>
        <taxon>Viridiplantae</taxon>
        <taxon>Streptophyta</taxon>
        <taxon>Embryophyta</taxon>
        <taxon>Tracheophyta</taxon>
        <taxon>Spermatophyta</taxon>
        <taxon>Magnoliopsida</taxon>
        <taxon>eudicotyledons</taxon>
        <taxon>Gunneridae</taxon>
        <taxon>Pentapetalae</taxon>
        <taxon>rosids</taxon>
        <taxon>fabids</taxon>
        <taxon>Fabales</taxon>
        <taxon>Fabaceae</taxon>
        <taxon>Papilionoideae</taxon>
        <taxon>50 kb inversion clade</taxon>
        <taxon>NPAAA clade</taxon>
        <taxon>Hologalegina</taxon>
        <taxon>IRL clade</taxon>
        <taxon>Trifolieae</taxon>
        <taxon>Trifolium</taxon>
    </lineage>
</organism>
<dbReference type="EMBL" id="ASHM01057686">
    <property type="protein sequence ID" value="PNX88787.1"/>
    <property type="molecule type" value="Genomic_DNA"/>
</dbReference>
<comment type="caution">
    <text evidence="2">The sequence shown here is derived from an EMBL/GenBank/DDBJ whole genome shotgun (WGS) entry which is preliminary data.</text>
</comment>
<name>A0A2K3MDD2_TRIPR</name>
<feature type="transmembrane region" description="Helical" evidence="1">
    <location>
        <begin position="44"/>
        <end position="73"/>
    </location>
</feature>
<dbReference type="Proteomes" id="UP000236291">
    <property type="component" value="Unassembled WGS sequence"/>
</dbReference>
<accession>A0A2K3MDD2</accession>
<evidence type="ECO:0000313" key="3">
    <source>
        <dbReference type="Proteomes" id="UP000236291"/>
    </source>
</evidence>
<keyword evidence="1" id="KW-1133">Transmembrane helix</keyword>
<protein>
    <submittedName>
        <fullName evidence="2">Uncharacterized protein</fullName>
    </submittedName>
</protein>
<keyword evidence="1" id="KW-0812">Transmembrane</keyword>